<reference evidence="1" key="1">
    <citation type="journal article" date="2020" name="Nature">
        <title>Giant virus diversity and host interactions through global metagenomics.</title>
        <authorList>
            <person name="Schulz F."/>
            <person name="Roux S."/>
            <person name="Paez-Espino D."/>
            <person name="Jungbluth S."/>
            <person name="Walsh D.A."/>
            <person name="Denef V.J."/>
            <person name="McMahon K.D."/>
            <person name="Konstantinidis K.T."/>
            <person name="Eloe-Fadrosh E.A."/>
            <person name="Kyrpides N.C."/>
            <person name="Woyke T."/>
        </authorList>
    </citation>
    <scope>NUCLEOTIDE SEQUENCE</scope>
    <source>
        <strain evidence="1">GVMAG-M-3300023179-86</strain>
    </source>
</reference>
<name>A0A6C0HA95_9ZZZZ</name>
<protein>
    <submittedName>
        <fullName evidence="1">Uncharacterized protein</fullName>
    </submittedName>
</protein>
<evidence type="ECO:0000313" key="1">
    <source>
        <dbReference type="EMBL" id="QHT77300.1"/>
    </source>
</evidence>
<accession>A0A6C0HA95</accession>
<proteinExistence type="predicted"/>
<dbReference type="EMBL" id="MN739917">
    <property type="protein sequence ID" value="QHT77300.1"/>
    <property type="molecule type" value="Genomic_DNA"/>
</dbReference>
<dbReference type="AlphaFoldDB" id="A0A6C0HA95"/>
<organism evidence="1">
    <name type="scientific">viral metagenome</name>
    <dbReference type="NCBI Taxonomy" id="1070528"/>
    <lineage>
        <taxon>unclassified sequences</taxon>
        <taxon>metagenomes</taxon>
        <taxon>organismal metagenomes</taxon>
    </lineage>
</organism>
<sequence>MMLYCIYRLVYSPLLLSKKTTHERNLGCSWAYSNPGPKQVSPNPGTYSIPCKKIISDTRISSLISRFAVYPWFTHIAVNGTPVFEQMRFLKTQMGDFRGIS</sequence>